<dbReference type="EC" id="4.4.1.13" evidence="2"/>
<dbReference type="InterPro" id="IPR051798">
    <property type="entry name" value="Class-II_PLP-Dep_Aminotrans"/>
</dbReference>
<dbReference type="InterPro" id="IPR004839">
    <property type="entry name" value="Aminotransferase_I/II_large"/>
</dbReference>
<dbReference type="CDD" id="cd00609">
    <property type="entry name" value="AAT_like"/>
    <property type="match status" value="1"/>
</dbReference>
<keyword evidence="4 7" id="KW-0456">Lyase</keyword>
<evidence type="ECO:0000256" key="4">
    <source>
        <dbReference type="ARBA" id="ARBA00023239"/>
    </source>
</evidence>
<accession>A0ABV6P837</accession>
<dbReference type="Gene3D" id="3.90.1150.10">
    <property type="entry name" value="Aspartate Aminotransferase, domain 1"/>
    <property type="match status" value="1"/>
</dbReference>
<organism evidence="7 8">
    <name type="scientific">Micrococcoides hystricis</name>
    <dbReference type="NCBI Taxonomy" id="1572761"/>
    <lineage>
        <taxon>Bacteria</taxon>
        <taxon>Bacillati</taxon>
        <taxon>Actinomycetota</taxon>
        <taxon>Actinomycetes</taxon>
        <taxon>Micrococcales</taxon>
        <taxon>Micrococcaceae</taxon>
        <taxon>Micrococcoides</taxon>
    </lineage>
</organism>
<dbReference type="Pfam" id="PF00155">
    <property type="entry name" value="Aminotran_1_2"/>
    <property type="match status" value="1"/>
</dbReference>
<comment type="caution">
    <text evidence="7">The sequence shown here is derived from an EMBL/GenBank/DDBJ whole genome shotgun (WGS) entry which is preliminary data.</text>
</comment>
<evidence type="ECO:0000256" key="3">
    <source>
        <dbReference type="ARBA" id="ARBA00022898"/>
    </source>
</evidence>
<evidence type="ECO:0000256" key="1">
    <source>
        <dbReference type="ARBA" id="ARBA00001933"/>
    </source>
</evidence>
<evidence type="ECO:0000313" key="8">
    <source>
        <dbReference type="Proteomes" id="UP001589862"/>
    </source>
</evidence>
<evidence type="ECO:0000256" key="2">
    <source>
        <dbReference type="ARBA" id="ARBA00012224"/>
    </source>
</evidence>
<comment type="similarity">
    <text evidence="5">Belongs to the class-II pyridoxal-phosphate-dependent aminotransferase family. MalY/PatB cystathionine beta-lyase subfamily.</text>
</comment>
<comment type="cofactor">
    <cofactor evidence="1">
        <name>pyridoxal 5'-phosphate</name>
        <dbReference type="ChEBI" id="CHEBI:597326"/>
    </cofactor>
</comment>
<name>A0ABV6P837_9MICC</name>
<evidence type="ECO:0000313" key="7">
    <source>
        <dbReference type="EMBL" id="MFC0580776.1"/>
    </source>
</evidence>
<dbReference type="PANTHER" id="PTHR43525:SF2">
    <property type="entry name" value="CYSTATHIONINE BETA-LYASE-RELATED"/>
    <property type="match status" value="1"/>
</dbReference>
<dbReference type="EMBL" id="JBHLUB010000001">
    <property type="protein sequence ID" value="MFC0580776.1"/>
    <property type="molecule type" value="Genomic_DNA"/>
</dbReference>
<dbReference type="Gene3D" id="3.40.640.10">
    <property type="entry name" value="Type I PLP-dependent aspartate aminotransferase-like (Major domain)"/>
    <property type="match status" value="1"/>
</dbReference>
<dbReference type="InterPro" id="IPR015424">
    <property type="entry name" value="PyrdxlP-dep_Trfase"/>
</dbReference>
<gene>
    <name evidence="7" type="ORF">ACFFFR_00020</name>
</gene>
<feature type="domain" description="Aminotransferase class I/classII large" evidence="6">
    <location>
        <begin position="39"/>
        <end position="387"/>
    </location>
</feature>
<dbReference type="Proteomes" id="UP001589862">
    <property type="component" value="Unassembled WGS sequence"/>
</dbReference>
<proteinExistence type="inferred from homology"/>
<evidence type="ECO:0000256" key="5">
    <source>
        <dbReference type="ARBA" id="ARBA00037974"/>
    </source>
</evidence>
<sequence>MSELPDFKDLLPMSTADKMRTTKSLKWSTGVQLPCFVAQMDFQPAPAIRQALSEWALEGDLGYQPPALLKSFQEAIADYYSDLGWQPERSHIRPVSDLVTLFEQVLDAFLPEGQPLILLTPTYMNFLTLAHDSGRPLRTVSMVRNVADNCWDIDWDGLASAMTDGGMLVLISPHNPIGKSYTREELARIAELAAKSGVRVFADEIHAPIMLGDGQHVPFAGVSPEAHKVALTAFSATKGFSIPGTKAAALIFSNPQDVSVWKPKSMRVEFGTATSGLVATAAALNHGRQWLTEACDYLRSNRDLVAELTKEYLPGAIFIPPESTYLAWLDVRGTANYEQYRANAERSLARNLANACGVLPTDGEECGPEGVGHIRVNFATHRDTVVKIFQALGSALSPR</sequence>
<dbReference type="GO" id="GO:0047804">
    <property type="term" value="F:cysteine-S-conjugate beta-lyase activity"/>
    <property type="evidence" value="ECO:0007669"/>
    <property type="project" value="UniProtKB-EC"/>
</dbReference>
<keyword evidence="3" id="KW-0663">Pyridoxal phosphate</keyword>
<dbReference type="PANTHER" id="PTHR43525">
    <property type="entry name" value="PROTEIN MALY"/>
    <property type="match status" value="1"/>
</dbReference>
<dbReference type="InterPro" id="IPR015421">
    <property type="entry name" value="PyrdxlP-dep_Trfase_major"/>
</dbReference>
<reference evidence="7 8" key="1">
    <citation type="submission" date="2024-09" db="EMBL/GenBank/DDBJ databases">
        <authorList>
            <person name="Sun Q."/>
            <person name="Mori K."/>
        </authorList>
    </citation>
    <scope>NUCLEOTIDE SEQUENCE [LARGE SCALE GENOMIC DNA]</scope>
    <source>
        <strain evidence="7 8">NCAIM B.02604</strain>
    </source>
</reference>
<evidence type="ECO:0000259" key="6">
    <source>
        <dbReference type="Pfam" id="PF00155"/>
    </source>
</evidence>
<dbReference type="InterPro" id="IPR015422">
    <property type="entry name" value="PyrdxlP-dep_Trfase_small"/>
</dbReference>
<dbReference type="SUPFAM" id="SSF53383">
    <property type="entry name" value="PLP-dependent transferases"/>
    <property type="match status" value="1"/>
</dbReference>
<keyword evidence="8" id="KW-1185">Reference proteome</keyword>
<dbReference type="RefSeq" id="WP_377457089.1">
    <property type="nucleotide sequence ID" value="NZ_JBHLUB010000001.1"/>
</dbReference>
<protein>
    <recommendedName>
        <fullName evidence="2">cysteine-S-conjugate beta-lyase</fullName>
        <ecNumber evidence="2">4.4.1.13</ecNumber>
    </recommendedName>
</protein>